<evidence type="ECO:0000256" key="5">
    <source>
        <dbReference type="ARBA" id="ARBA00023242"/>
    </source>
</evidence>
<proteinExistence type="predicted"/>
<keyword evidence="2" id="KW-0805">Transcription regulation</keyword>
<evidence type="ECO:0000256" key="4">
    <source>
        <dbReference type="ARBA" id="ARBA00023163"/>
    </source>
</evidence>
<feature type="compositionally biased region" description="Basic and acidic residues" evidence="6">
    <location>
        <begin position="94"/>
        <end position="114"/>
    </location>
</feature>
<dbReference type="InterPro" id="IPR013700">
    <property type="entry name" value="AflR"/>
</dbReference>
<dbReference type="PANTHER" id="PTHR31069">
    <property type="entry name" value="OLEATE-ACTIVATED TRANSCRIPTION FACTOR 1-RELATED"/>
    <property type="match status" value="1"/>
</dbReference>
<sequence>MANRESHTEAQQGPPPARRSSGGTSSKLRDSCHTCAVSKVKCPKEKPTCSRCESRGTPCQYFLTKRPGRRRESEINGSRAGNNRSGTSVNGSNQRHEADGDGGRSRNRERDGDTIRAAPPSLSDRFFSRSTTPPNTRSPQRDSYPGTPTHPTLPSPPPLDHVLVANPSDIFSALGEDGLFPDFADFNSDVNDMDFVMSGIDSPFGLLMLDTGGGGNIAVAGPRPDIGSLLMPLESNGNDLTAGSETSSTGDAPSASSSAVPSSLESSAQSLTASLSNVPRAIESPSCGCLMQGLDLLKVLSSTQSTPHTSSSGGTPEPSLGIDILSSSNSSTSSMIGSDSLARAVLERNKQSIEAVNHMLACVSCTGDSFLLTVSSMIVLKVLERYASAARGCRSGIGETDLGRVANMMMAHGGAYADQGLERRSAQVVLSELHRVQRVVNQLSPKLKAPLADGGGQGIGSELDFWGQGHHMTVGVGQRRDTTPASFSTDTLNRLEKDVRKSLSSLSSDIIEVLRQS</sequence>
<evidence type="ECO:0000313" key="9">
    <source>
        <dbReference type="Proteomes" id="UP001278766"/>
    </source>
</evidence>
<evidence type="ECO:0000256" key="2">
    <source>
        <dbReference type="ARBA" id="ARBA00023015"/>
    </source>
</evidence>
<dbReference type="GO" id="GO:0008270">
    <property type="term" value="F:zinc ion binding"/>
    <property type="evidence" value="ECO:0007669"/>
    <property type="project" value="InterPro"/>
</dbReference>
<evidence type="ECO:0000256" key="6">
    <source>
        <dbReference type="SAM" id="MobiDB-lite"/>
    </source>
</evidence>
<dbReference type="GeneID" id="87844230"/>
<dbReference type="GO" id="GO:0045122">
    <property type="term" value="P:aflatoxin biosynthetic process"/>
    <property type="evidence" value="ECO:0007669"/>
    <property type="project" value="InterPro"/>
</dbReference>
<evidence type="ECO:0000313" key="8">
    <source>
        <dbReference type="EMBL" id="KAK3291284.1"/>
    </source>
</evidence>
<organism evidence="8 9">
    <name type="scientific">Chaetomium fimeti</name>
    <dbReference type="NCBI Taxonomy" id="1854472"/>
    <lineage>
        <taxon>Eukaryota</taxon>
        <taxon>Fungi</taxon>
        <taxon>Dikarya</taxon>
        <taxon>Ascomycota</taxon>
        <taxon>Pezizomycotina</taxon>
        <taxon>Sordariomycetes</taxon>
        <taxon>Sordariomycetidae</taxon>
        <taxon>Sordariales</taxon>
        <taxon>Chaetomiaceae</taxon>
        <taxon>Chaetomium</taxon>
    </lineage>
</organism>
<evidence type="ECO:0000256" key="3">
    <source>
        <dbReference type="ARBA" id="ARBA00023125"/>
    </source>
</evidence>
<reference evidence="8" key="2">
    <citation type="submission" date="2023-06" db="EMBL/GenBank/DDBJ databases">
        <authorList>
            <consortium name="Lawrence Berkeley National Laboratory"/>
            <person name="Haridas S."/>
            <person name="Hensen N."/>
            <person name="Bonometti L."/>
            <person name="Westerberg I."/>
            <person name="Brannstrom I.O."/>
            <person name="Guillou S."/>
            <person name="Cros-Aarteil S."/>
            <person name="Calhoun S."/>
            <person name="Kuo A."/>
            <person name="Mondo S."/>
            <person name="Pangilinan J."/>
            <person name="Riley R."/>
            <person name="Labutti K."/>
            <person name="Andreopoulos B."/>
            <person name="Lipzen A."/>
            <person name="Chen C."/>
            <person name="Yanf M."/>
            <person name="Daum C."/>
            <person name="Ng V."/>
            <person name="Clum A."/>
            <person name="Steindorff A."/>
            <person name="Ohm R."/>
            <person name="Martin F."/>
            <person name="Silar P."/>
            <person name="Natvig D."/>
            <person name="Lalanne C."/>
            <person name="Gautier V."/>
            <person name="Ament-Velasquez S.L."/>
            <person name="Kruys A."/>
            <person name="Hutchinson M.I."/>
            <person name="Powell A.J."/>
            <person name="Barry K."/>
            <person name="Miller A.N."/>
            <person name="Grigoriev I.V."/>
            <person name="Debuchy R."/>
            <person name="Gladieux P."/>
            <person name="Thoren M.H."/>
            <person name="Johannesson H."/>
        </authorList>
    </citation>
    <scope>NUCLEOTIDE SEQUENCE</scope>
    <source>
        <strain evidence="8">CBS 168.71</strain>
    </source>
</reference>
<dbReference type="AlphaFoldDB" id="A0AAE0H7K3"/>
<feature type="compositionally biased region" description="Polar residues" evidence="6">
    <location>
        <begin position="128"/>
        <end position="138"/>
    </location>
</feature>
<dbReference type="SUPFAM" id="SSF57701">
    <property type="entry name" value="Zn2/Cys6 DNA-binding domain"/>
    <property type="match status" value="1"/>
</dbReference>
<dbReference type="Gene3D" id="4.10.240.10">
    <property type="entry name" value="Zn(2)-C6 fungal-type DNA-binding domain"/>
    <property type="match status" value="1"/>
</dbReference>
<dbReference type="PROSITE" id="PS00463">
    <property type="entry name" value="ZN2_CY6_FUNGAL_1"/>
    <property type="match status" value="1"/>
</dbReference>
<feature type="region of interest" description="Disordered" evidence="6">
    <location>
        <begin position="302"/>
        <end position="325"/>
    </location>
</feature>
<dbReference type="Pfam" id="PF08493">
    <property type="entry name" value="AflR"/>
    <property type="match status" value="1"/>
</dbReference>
<gene>
    <name evidence="8" type="ORF">B0H64DRAFT_45474</name>
</gene>
<keyword evidence="5" id="KW-0539">Nucleus</keyword>
<feature type="region of interest" description="Disordered" evidence="6">
    <location>
        <begin position="1"/>
        <end position="160"/>
    </location>
</feature>
<dbReference type="GO" id="GO:0005634">
    <property type="term" value="C:nucleus"/>
    <property type="evidence" value="ECO:0007669"/>
    <property type="project" value="InterPro"/>
</dbReference>
<keyword evidence="4" id="KW-0804">Transcription</keyword>
<feature type="compositionally biased region" description="Polar residues" evidence="6">
    <location>
        <begin position="235"/>
        <end position="246"/>
    </location>
</feature>
<protein>
    <recommendedName>
        <fullName evidence="7">Zn(2)-C6 fungal-type domain-containing protein</fullName>
    </recommendedName>
</protein>
<accession>A0AAE0H7K3</accession>
<feature type="compositionally biased region" description="Polar residues" evidence="6">
    <location>
        <begin position="75"/>
        <end position="93"/>
    </location>
</feature>
<dbReference type="Proteomes" id="UP001278766">
    <property type="component" value="Unassembled WGS sequence"/>
</dbReference>
<evidence type="ECO:0000259" key="7">
    <source>
        <dbReference type="PROSITE" id="PS50048"/>
    </source>
</evidence>
<dbReference type="PROSITE" id="PS50048">
    <property type="entry name" value="ZN2_CY6_FUNGAL_2"/>
    <property type="match status" value="1"/>
</dbReference>
<keyword evidence="1" id="KW-0479">Metal-binding</keyword>
<dbReference type="CDD" id="cd00067">
    <property type="entry name" value="GAL4"/>
    <property type="match status" value="1"/>
</dbReference>
<comment type="caution">
    <text evidence="8">The sequence shown here is derived from an EMBL/GenBank/DDBJ whole genome shotgun (WGS) entry which is preliminary data.</text>
</comment>
<dbReference type="InterPro" id="IPR001138">
    <property type="entry name" value="Zn2Cys6_DnaBD"/>
</dbReference>
<dbReference type="InterPro" id="IPR050675">
    <property type="entry name" value="OAF3"/>
</dbReference>
<feature type="compositionally biased region" description="Low complexity" evidence="6">
    <location>
        <begin position="247"/>
        <end position="263"/>
    </location>
</feature>
<dbReference type="InterPro" id="IPR036864">
    <property type="entry name" value="Zn2-C6_fun-type_DNA-bd_sf"/>
</dbReference>
<evidence type="ECO:0000256" key="1">
    <source>
        <dbReference type="ARBA" id="ARBA00022723"/>
    </source>
</evidence>
<dbReference type="Pfam" id="PF00172">
    <property type="entry name" value="Zn_clus"/>
    <property type="match status" value="1"/>
</dbReference>
<dbReference type="GO" id="GO:0000981">
    <property type="term" value="F:DNA-binding transcription factor activity, RNA polymerase II-specific"/>
    <property type="evidence" value="ECO:0007669"/>
    <property type="project" value="InterPro"/>
</dbReference>
<feature type="domain" description="Zn(2)-C6 fungal-type" evidence="7">
    <location>
        <begin position="31"/>
        <end position="61"/>
    </location>
</feature>
<keyword evidence="3" id="KW-0238">DNA-binding</keyword>
<feature type="region of interest" description="Disordered" evidence="6">
    <location>
        <begin position="229"/>
        <end position="263"/>
    </location>
</feature>
<dbReference type="PRINTS" id="PR00755">
    <property type="entry name" value="AFLATOXINBRP"/>
</dbReference>
<keyword evidence="9" id="KW-1185">Reference proteome</keyword>
<name>A0AAE0H7K3_9PEZI</name>
<feature type="compositionally biased region" description="Basic and acidic residues" evidence="6">
    <location>
        <begin position="42"/>
        <end position="54"/>
    </location>
</feature>
<dbReference type="EMBL" id="JAUEPN010000010">
    <property type="protein sequence ID" value="KAK3291284.1"/>
    <property type="molecule type" value="Genomic_DNA"/>
</dbReference>
<reference evidence="8" key="1">
    <citation type="journal article" date="2023" name="Mol. Phylogenet. Evol.">
        <title>Genome-scale phylogeny and comparative genomics of the fungal order Sordariales.</title>
        <authorList>
            <person name="Hensen N."/>
            <person name="Bonometti L."/>
            <person name="Westerberg I."/>
            <person name="Brannstrom I.O."/>
            <person name="Guillou S."/>
            <person name="Cros-Aarteil S."/>
            <person name="Calhoun S."/>
            <person name="Haridas S."/>
            <person name="Kuo A."/>
            <person name="Mondo S."/>
            <person name="Pangilinan J."/>
            <person name="Riley R."/>
            <person name="LaButti K."/>
            <person name="Andreopoulos B."/>
            <person name="Lipzen A."/>
            <person name="Chen C."/>
            <person name="Yan M."/>
            <person name="Daum C."/>
            <person name="Ng V."/>
            <person name="Clum A."/>
            <person name="Steindorff A."/>
            <person name="Ohm R.A."/>
            <person name="Martin F."/>
            <person name="Silar P."/>
            <person name="Natvig D.O."/>
            <person name="Lalanne C."/>
            <person name="Gautier V."/>
            <person name="Ament-Velasquez S.L."/>
            <person name="Kruys A."/>
            <person name="Hutchinson M.I."/>
            <person name="Powell A.J."/>
            <person name="Barry K."/>
            <person name="Miller A.N."/>
            <person name="Grigoriev I.V."/>
            <person name="Debuchy R."/>
            <person name="Gladieux P."/>
            <person name="Hiltunen Thoren M."/>
            <person name="Johannesson H."/>
        </authorList>
    </citation>
    <scope>NUCLEOTIDE SEQUENCE</scope>
    <source>
        <strain evidence="8">CBS 168.71</strain>
    </source>
</reference>
<dbReference type="GO" id="GO:0003677">
    <property type="term" value="F:DNA binding"/>
    <property type="evidence" value="ECO:0007669"/>
    <property type="project" value="UniProtKB-KW"/>
</dbReference>
<dbReference type="PANTHER" id="PTHR31069:SF31">
    <property type="entry name" value="MONODICTYPHENONE CLUSTER TRANSCRIPTION FACTOR-RELATED"/>
    <property type="match status" value="1"/>
</dbReference>
<dbReference type="RefSeq" id="XP_062654798.1">
    <property type="nucleotide sequence ID" value="XM_062807282.1"/>
</dbReference>
<dbReference type="SMART" id="SM00066">
    <property type="entry name" value="GAL4"/>
    <property type="match status" value="1"/>
</dbReference>